<dbReference type="Proteomes" id="UP000235015">
    <property type="component" value="Unassembled WGS sequence"/>
</dbReference>
<organism evidence="2 3">
    <name type="scientific">Sedimenticola selenatireducens</name>
    <dbReference type="NCBI Taxonomy" id="191960"/>
    <lineage>
        <taxon>Bacteria</taxon>
        <taxon>Pseudomonadati</taxon>
        <taxon>Pseudomonadota</taxon>
        <taxon>Gammaproteobacteria</taxon>
        <taxon>Chromatiales</taxon>
        <taxon>Sedimenticolaceae</taxon>
        <taxon>Sedimenticola</taxon>
    </lineage>
</organism>
<dbReference type="STRING" id="1111735.GCA_000428045_00556"/>
<evidence type="ECO:0000313" key="3">
    <source>
        <dbReference type="Proteomes" id="UP000235015"/>
    </source>
</evidence>
<feature type="signal peptide" evidence="1">
    <location>
        <begin position="1"/>
        <end position="27"/>
    </location>
</feature>
<evidence type="ECO:0008006" key="4">
    <source>
        <dbReference type="Google" id="ProtNLM"/>
    </source>
</evidence>
<sequence>MLRIAKQPMPALAVTLALLLVSAGAVAGSPVTAEPAAKSYFGSLASKVALSDRLERFDFATIALNELINAYDTSYQESAQEQHGKPKAQLKLARWRRESKIFVYQLKSQFAGISDQSHIEIQADQSGAIILFIDNAPVVISGPEIGKAGQMEQRIIDRFCKLHDCTRYHNTPPSPLTSEVRKVRGGWHIQNRQGATYETNDGLIFVFRSLENRAEKQARCEAIAHDLRMLVAALQNAQRAGYAIDWTLLTVATLHDGTTEHIVINSAGDYLNMDLSFFGSHRGLNQPFLGWAEKRAAGKPASIVITDAEQLVR</sequence>
<reference evidence="2 3" key="1">
    <citation type="submission" date="2017-11" db="EMBL/GenBank/DDBJ databases">
        <title>Genome-resolved metagenomics identifies genetic mobility, metabolic interactions, and unexpected diversity in perchlorate-reducing communities.</title>
        <authorList>
            <person name="Barnum T.P."/>
            <person name="Figueroa I.A."/>
            <person name="Carlstrom C.I."/>
            <person name="Lucas L.N."/>
            <person name="Engelbrektson A.L."/>
            <person name="Coates J.D."/>
        </authorList>
    </citation>
    <scope>NUCLEOTIDE SEQUENCE [LARGE SCALE GENOMIC DNA]</scope>
    <source>
        <strain evidence="2">BM301</strain>
    </source>
</reference>
<name>A0A2N6CYZ2_9GAMM</name>
<evidence type="ECO:0000313" key="2">
    <source>
        <dbReference type="EMBL" id="PLX62592.1"/>
    </source>
</evidence>
<dbReference type="AlphaFoldDB" id="A0A2N6CYZ2"/>
<keyword evidence="1" id="KW-0732">Signal</keyword>
<dbReference type="RefSeq" id="WP_273438144.1">
    <property type="nucleotide sequence ID" value="NZ_PKUN01000004.1"/>
</dbReference>
<comment type="caution">
    <text evidence="2">The sequence shown here is derived from an EMBL/GenBank/DDBJ whole genome shotgun (WGS) entry which is preliminary data.</text>
</comment>
<protein>
    <recommendedName>
        <fullName evidence="4">DUF1571 domain-containing protein</fullName>
    </recommendedName>
</protein>
<accession>A0A2N6CYZ2</accession>
<evidence type="ECO:0000256" key="1">
    <source>
        <dbReference type="SAM" id="SignalP"/>
    </source>
</evidence>
<feature type="chain" id="PRO_5014788730" description="DUF1571 domain-containing protein" evidence="1">
    <location>
        <begin position="28"/>
        <end position="313"/>
    </location>
</feature>
<dbReference type="EMBL" id="PKUN01000004">
    <property type="protein sequence ID" value="PLX62592.1"/>
    <property type="molecule type" value="Genomic_DNA"/>
</dbReference>
<proteinExistence type="predicted"/>
<gene>
    <name evidence="2" type="ORF">C0630_05100</name>
</gene>